<dbReference type="EMBL" id="JAAIUW010000001">
    <property type="protein sequence ID" value="KAF7845295.1"/>
    <property type="molecule type" value="Genomic_DNA"/>
</dbReference>
<name>A0A835CM81_9FABA</name>
<keyword evidence="9" id="KW-1185">Reference proteome</keyword>
<dbReference type="AlphaFoldDB" id="A0A835CM81"/>
<dbReference type="PANTHER" id="PTHR48061">
    <property type="entry name" value="LEUCINE-RICH REPEAT RECEPTOR PROTEIN KINASE EMS1-LIKE-RELATED"/>
    <property type="match status" value="1"/>
</dbReference>
<evidence type="ECO:0000256" key="7">
    <source>
        <dbReference type="ARBA" id="ARBA00023180"/>
    </source>
</evidence>
<comment type="subcellular location">
    <subcellularLocation>
        <location evidence="1">Membrane</location>
        <topology evidence="1">Single-pass type I membrane protein</topology>
    </subcellularLocation>
</comment>
<keyword evidence="5" id="KW-0472">Membrane</keyword>
<evidence type="ECO:0000313" key="8">
    <source>
        <dbReference type="EMBL" id="KAF7845295.1"/>
    </source>
</evidence>
<evidence type="ECO:0000256" key="2">
    <source>
        <dbReference type="ARBA" id="ARBA00022692"/>
    </source>
</evidence>
<dbReference type="OrthoDB" id="1166609at2759"/>
<dbReference type="Gene3D" id="3.80.10.10">
    <property type="entry name" value="Ribonuclease Inhibitor"/>
    <property type="match status" value="1"/>
</dbReference>
<evidence type="ECO:0000256" key="6">
    <source>
        <dbReference type="ARBA" id="ARBA00023170"/>
    </source>
</evidence>
<keyword evidence="3" id="KW-0732">Signal</keyword>
<dbReference type="Proteomes" id="UP000634136">
    <property type="component" value="Unassembled WGS sequence"/>
</dbReference>
<comment type="caution">
    <text evidence="8">The sequence shown here is derived from an EMBL/GenBank/DDBJ whole genome shotgun (WGS) entry which is preliminary data.</text>
</comment>
<dbReference type="PANTHER" id="PTHR48061:SF2">
    <property type="entry name" value="RECEPTOR LIKE PROTEIN 30-LIKE"/>
    <property type="match status" value="1"/>
</dbReference>
<reference evidence="8" key="1">
    <citation type="submission" date="2020-09" db="EMBL/GenBank/DDBJ databases">
        <title>Genome-Enabled Discovery of Anthraquinone Biosynthesis in Senna tora.</title>
        <authorList>
            <person name="Kang S.-H."/>
            <person name="Pandey R.P."/>
            <person name="Lee C.-M."/>
            <person name="Sim J.-S."/>
            <person name="Jeong J.-T."/>
            <person name="Choi B.-S."/>
            <person name="Jung M."/>
            <person name="Ginzburg D."/>
            <person name="Zhao K."/>
            <person name="Won S.Y."/>
            <person name="Oh T.-J."/>
            <person name="Yu Y."/>
            <person name="Kim N.-H."/>
            <person name="Lee O.R."/>
            <person name="Lee T.-H."/>
            <person name="Bashyal P."/>
            <person name="Kim T.-S."/>
            <person name="Lee W.-H."/>
            <person name="Kawkins C."/>
            <person name="Kim C.-K."/>
            <person name="Kim J.S."/>
            <person name="Ahn B.O."/>
            <person name="Rhee S.Y."/>
            <person name="Sohng J.K."/>
        </authorList>
    </citation>
    <scope>NUCLEOTIDE SEQUENCE</scope>
    <source>
        <tissue evidence="8">Leaf</tissue>
    </source>
</reference>
<evidence type="ECO:0000313" key="9">
    <source>
        <dbReference type="Proteomes" id="UP000634136"/>
    </source>
</evidence>
<keyword evidence="7" id="KW-0325">Glycoprotein</keyword>
<keyword evidence="6 8" id="KW-0675">Receptor</keyword>
<sequence>MLVQNLTSIRQLYLDGVTISAQGTEWSNALLSMPRLQELSMSGCSLSGSIDSSLVRLKHLSVIRLDQNQLSATVPETFGTFSNLTTLLLSSLNELTGSFPKNIFQIMTLTSIDISFNAGLYGSFPDFPVNGSRFRGVPEEAKVAVIDVMMDALGADRVYSVTWIL</sequence>
<keyword evidence="2" id="KW-0812">Transmembrane</keyword>
<organism evidence="8 9">
    <name type="scientific">Senna tora</name>
    <dbReference type="NCBI Taxonomy" id="362788"/>
    <lineage>
        <taxon>Eukaryota</taxon>
        <taxon>Viridiplantae</taxon>
        <taxon>Streptophyta</taxon>
        <taxon>Embryophyta</taxon>
        <taxon>Tracheophyta</taxon>
        <taxon>Spermatophyta</taxon>
        <taxon>Magnoliopsida</taxon>
        <taxon>eudicotyledons</taxon>
        <taxon>Gunneridae</taxon>
        <taxon>Pentapetalae</taxon>
        <taxon>rosids</taxon>
        <taxon>fabids</taxon>
        <taxon>Fabales</taxon>
        <taxon>Fabaceae</taxon>
        <taxon>Caesalpinioideae</taxon>
        <taxon>Cassia clade</taxon>
        <taxon>Senna</taxon>
    </lineage>
</organism>
<dbReference type="GO" id="GO:0016020">
    <property type="term" value="C:membrane"/>
    <property type="evidence" value="ECO:0007669"/>
    <property type="project" value="UniProtKB-SubCell"/>
</dbReference>
<keyword evidence="4" id="KW-1133">Transmembrane helix</keyword>
<dbReference type="InterPro" id="IPR046956">
    <property type="entry name" value="RLP23-like"/>
</dbReference>
<gene>
    <name evidence="8" type="ORF">G2W53_002200</name>
</gene>
<evidence type="ECO:0000256" key="1">
    <source>
        <dbReference type="ARBA" id="ARBA00004479"/>
    </source>
</evidence>
<dbReference type="SUPFAM" id="SSF52058">
    <property type="entry name" value="L domain-like"/>
    <property type="match status" value="1"/>
</dbReference>
<dbReference type="InterPro" id="IPR001611">
    <property type="entry name" value="Leu-rich_rpt"/>
</dbReference>
<dbReference type="Pfam" id="PF00560">
    <property type="entry name" value="LRR_1"/>
    <property type="match status" value="1"/>
</dbReference>
<evidence type="ECO:0000256" key="3">
    <source>
        <dbReference type="ARBA" id="ARBA00022729"/>
    </source>
</evidence>
<evidence type="ECO:0000256" key="4">
    <source>
        <dbReference type="ARBA" id="ARBA00022989"/>
    </source>
</evidence>
<accession>A0A835CM81</accession>
<protein>
    <submittedName>
        <fullName evidence="8">Receptor-like protein 12</fullName>
    </submittedName>
</protein>
<proteinExistence type="predicted"/>
<dbReference type="InterPro" id="IPR032675">
    <property type="entry name" value="LRR_dom_sf"/>
</dbReference>
<evidence type="ECO:0000256" key="5">
    <source>
        <dbReference type="ARBA" id="ARBA00023136"/>
    </source>
</evidence>